<evidence type="ECO:0000256" key="3">
    <source>
        <dbReference type="ARBA" id="ARBA00022989"/>
    </source>
</evidence>
<evidence type="ECO:0000313" key="8">
    <source>
        <dbReference type="Proteomes" id="UP000249619"/>
    </source>
</evidence>
<proteinExistence type="predicted"/>
<keyword evidence="8" id="KW-1185">Reference proteome</keyword>
<keyword evidence="3 5" id="KW-1133">Transmembrane helix</keyword>
<evidence type="ECO:0000256" key="4">
    <source>
        <dbReference type="ARBA" id="ARBA00023136"/>
    </source>
</evidence>
<dbReference type="Gene3D" id="1.10.472.50">
    <property type="entry name" value="HD-domain/PDEase-like"/>
    <property type="match status" value="1"/>
</dbReference>
<evidence type="ECO:0000256" key="2">
    <source>
        <dbReference type="ARBA" id="ARBA00022692"/>
    </source>
</evidence>
<dbReference type="EMBL" id="QGDH01000094">
    <property type="protein sequence ID" value="RAR07849.1"/>
    <property type="molecule type" value="Genomic_DNA"/>
</dbReference>
<feature type="transmembrane region" description="Helical" evidence="5">
    <location>
        <begin position="43"/>
        <end position="64"/>
    </location>
</feature>
<dbReference type="PANTHER" id="PTHR39608">
    <property type="entry name" value="INTEGRAL MEMBRANE PROTEIN (AFU_ORTHOLOGUE AFUA_5G08640)"/>
    <property type="match status" value="1"/>
</dbReference>
<comment type="caution">
    <text evidence="7">The sequence shown here is derived from an EMBL/GenBank/DDBJ whole genome shotgun (WGS) entry which is preliminary data.</text>
</comment>
<feature type="transmembrane region" description="Helical" evidence="5">
    <location>
        <begin position="121"/>
        <end position="142"/>
    </location>
</feature>
<dbReference type="InterPro" id="IPR008253">
    <property type="entry name" value="Marvel"/>
</dbReference>
<dbReference type="OrthoDB" id="4074965at2759"/>
<feature type="transmembrane region" description="Helical" evidence="5">
    <location>
        <begin position="9"/>
        <end position="31"/>
    </location>
</feature>
<name>A0A364MZE5_STELY</name>
<evidence type="ECO:0000256" key="5">
    <source>
        <dbReference type="SAM" id="Phobius"/>
    </source>
</evidence>
<dbReference type="Pfam" id="PF01284">
    <property type="entry name" value="MARVEL"/>
    <property type="match status" value="1"/>
</dbReference>
<feature type="domain" description="MARVEL" evidence="6">
    <location>
        <begin position="7"/>
        <end position="139"/>
    </location>
</feature>
<dbReference type="Proteomes" id="UP000249619">
    <property type="component" value="Unassembled WGS sequence"/>
</dbReference>
<dbReference type="GO" id="GO:0016020">
    <property type="term" value="C:membrane"/>
    <property type="evidence" value="ECO:0007669"/>
    <property type="project" value="UniProtKB-SubCell"/>
</dbReference>
<comment type="subcellular location">
    <subcellularLocation>
        <location evidence="1">Membrane</location>
        <topology evidence="1">Multi-pass membrane protein</topology>
    </subcellularLocation>
</comment>
<evidence type="ECO:0000256" key="1">
    <source>
        <dbReference type="ARBA" id="ARBA00004141"/>
    </source>
</evidence>
<gene>
    <name evidence="7" type="ORF">DDE83_006267</name>
</gene>
<protein>
    <submittedName>
        <fullName evidence="7">Integral membrane protein</fullName>
    </submittedName>
</protein>
<reference evidence="8" key="1">
    <citation type="submission" date="2018-05" db="EMBL/GenBank/DDBJ databases">
        <title>Draft genome sequence of Stemphylium lycopersici strain CIDEFI 213.</title>
        <authorList>
            <person name="Medina R."/>
            <person name="Franco M.E.E."/>
            <person name="Lucentini C.G."/>
            <person name="Saparrat M.C.N."/>
            <person name="Balatti P.A."/>
        </authorList>
    </citation>
    <scope>NUCLEOTIDE SEQUENCE [LARGE SCALE GENOMIC DNA]</scope>
    <source>
        <strain evidence="8">CIDEFI 213</strain>
    </source>
</reference>
<dbReference type="AlphaFoldDB" id="A0A364MZE5"/>
<dbReference type="PANTHER" id="PTHR39608:SF1">
    <property type="entry name" value="INTEGRAL MEMBRANE PROTEIN (AFU_ORTHOLOGUE AFUA_5G08640)"/>
    <property type="match status" value="1"/>
</dbReference>
<keyword evidence="2 5" id="KW-0812">Transmembrane</keyword>
<organism evidence="7 8">
    <name type="scientific">Stemphylium lycopersici</name>
    <name type="common">Tomato gray leaf spot disease fungus</name>
    <name type="synonym">Thyrospora lycopersici</name>
    <dbReference type="NCBI Taxonomy" id="183478"/>
    <lineage>
        <taxon>Eukaryota</taxon>
        <taxon>Fungi</taxon>
        <taxon>Dikarya</taxon>
        <taxon>Ascomycota</taxon>
        <taxon>Pezizomycotina</taxon>
        <taxon>Dothideomycetes</taxon>
        <taxon>Pleosporomycetidae</taxon>
        <taxon>Pleosporales</taxon>
        <taxon>Pleosporineae</taxon>
        <taxon>Pleosporaceae</taxon>
        <taxon>Stemphylium</taxon>
    </lineage>
</organism>
<feature type="transmembrane region" description="Helical" evidence="5">
    <location>
        <begin position="76"/>
        <end position="94"/>
    </location>
</feature>
<accession>A0A364MZE5</accession>
<dbReference type="SUPFAM" id="SSF109604">
    <property type="entry name" value="HD-domain/PDEase-like"/>
    <property type="match status" value="1"/>
</dbReference>
<evidence type="ECO:0000259" key="6">
    <source>
        <dbReference type="Pfam" id="PF01284"/>
    </source>
</evidence>
<keyword evidence="4 5" id="KW-0472">Membrane</keyword>
<dbReference type="Gene3D" id="1.20.58.1910">
    <property type="match status" value="1"/>
</dbReference>
<sequence>MLFSRLFSLLLRTAQWVFAAIVLGLTAYFVYQRSRHDVGPLGRLIFTLIWSSLSVLFAIIWAIPTSSSMTGYVSDFVFTGGWAAVFGLLVSWYNDRGCGSAWDWSGRLSFSRSDSCGQWRAAQAFSFLSMIVWFATAVLGIITVHRLQRRAAGTPNSPYGHFLPVVDDSTTSSAALASMPSSMTSTSKCPNDERDTRLISLEKLMDGVPVTNNDKKCFEKINVAIRQLMNGAEYDPSHDYQHMQRVVMNAHRIWQAEKEREEFRNVFMKEAAPYCPPYIWGPVSHIASLVSFTREVRNPKFIKQQCAAYPALQIVQDADRLDGLGAIEIEIVRADIYGGARELCGPGTARKAVKGVDNRHSLYVDLMKTRTGRKDATKRWKSAVQIRNQTVEQANRKDVLEA</sequence>
<evidence type="ECO:0000313" key="7">
    <source>
        <dbReference type="EMBL" id="RAR07849.1"/>
    </source>
</evidence>